<evidence type="ECO:0000313" key="3">
    <source>
        <dbReference type="Proteomes" id="UP000830454"/>
    </source>
</evidence>
<proteinExistence type="predicted"/>
<reference evidence="2" key="2">
    <citation type="submission" date="2022-04" db="EMBL/GenBank/DDBJ databases">
        <title>Complete Genome Sequence of Flavobacterium sediminilitoris YSM-43, Isolated from a Tidal Sediment.</title>
        <authorList>
            <person name="Lee P.A."/>
        </authorList>
    </citation>
    <scope>NUCLEOTIDE SEQUENCE</scope>
    <source>
        <strain evidence="2">YSM-43</strain>
    </source>
</reference>
<dbReference type="Gene3D" id="3.90.1150.200">
    <property type="match status" value="1"/>
</dbReference>
<sequence>MKDIDQYYLQLEEPTKGIFLALREFILSLDANITNDFKYKMPFFCYNGKMFCYLWKDKTTQQPYIGIVEGNAINHPLLEQGNRARMKILRINPKEDLPIENITEIFNQLLILYK</sequence>
<protein>
    <submittedName>
        <fullName evidence="2">DUF1801 domain-containing protein</fullName>
    </submittedName>
</protein>
<evidence type="ECO:0000313" key="2">
    <source>
        <dbReference type="EMBL" id="UOX33641.1"/>
    </source>
</evidence>
<name>A0ABY4HLC2_9FLAO</name>
<feature type="domain" description="YdhG-like" evidence="1">
    <location>
        <begin position="17"/>
        <end position="108"/>
    </location>
</feature>
<dbReference type="Proteomes" id="UP000830454">
    <property type="component" value="Chromosome"/>
</dbReference>
<dbReference type="Pfam" id="PF08818">
    <property type="entry name" value="DUF1801"/>
    <property type="match status" value="1"/>
</dbReference>
<evidence type="ECO:0000259" key="1">
    <source>
        <dbReference type="Pfam" id="PF08818"/>
    </source>
</evidence>
<keyword evidence="3" id="KW-1185">Reference proteome</keyword>
<reference evidence="2" key="1">
    <citation type="submission" date="2021-12" db="EMBL/GenBank/DDBJ databases">
        <authorList>
            <person name="Cha I.-T."/>
            <person name="Lee K.-E."/>
            <person name="Park S.-J."/>
        </authorList>
    </citation>
    <scope>NUCLEOTIDE SEQUENCE</scope>
    <source>
        <strain evidence="2">YSM-43</strain>
    </source>
</reference>
<gene>
    <name evidence="2" type="ORF">LXD69_16600</name>
</gene>
<dbReference type="SUPFAM" id="SSF159888">
    <property type="entry name" value="YdhG-like"/>
    <property type="match status" value="1"/>
</dbReference>
<organism evidence="2 3">
    <name type="scientific">Flavobacterium sediminilitoris</name>
    <dbReference type="NCBI Taxonomy" id="2024526"/>
    <lineage>
        <taxon>Bacteria</taxon>
        <taxon>Pseudomonadati</taxon>
        <taxon>Bacteroidota</taxon>
        <taxon>Flavobacteriia</taxon>
        <taxon>Flavobacteriales</taxon>
        <taxon>Flavobacteriaceae</taxon>
        <taxon>Flavobacterium</taxon>
    </lineage>
</organism>
<dbReference type="RefSeq" id="WP_045966521.1">
    <property type="nucleotide sequence ID" value="NZ_CP090145.1"/>
</dbReference>
<accession>A0ABY4HLC2</accession>
<dbReference type="InterPro" id="IPR014922">
    <property type="entry name" value="YdhG-like"/>
</dbReference>
<dbReference type="EMBL" id="CP090145">
    <property type="protein sequence ID" value="UOX33641.1"/>
    <property type="molecule type" value="Genomic_DNA"/>
</dbReference>